<dbReference type="Gene3D" id="3.40.50.1820">
    <property type="entry name" value="alpha/beta hydrolase"/>
    <property type="match status" value="1"/>
</dbReference>
<name>A0A9Q9AW29_9PEZI</name>
<feature type="domain" description="AB hydrolase-1" evidence="1">
    <location>
        <begin position="49"/>
        <end position="281"/>
    </location>
</feature>
<dbReference type="PANTHER" id="PTHR37017:SF8">
    <property type="entry name" value="AB HYDROLASE-1 DOMAIN-CONTAINING PROTEIN"/>
    <property type="match status" value="1"/>
</dbReference>
<keyword evidence="2" id="KW-0378">Hydrolase</keyword>
<dbReference type="PANTHER" id="PTHR37017">
    <property type="entry name" value="AB HYDROLASE-1 DOMAIN-CONTAINING PROTEIN-RELATED"/>
    <property type="match status" value="1"/>
</dbReference>
<dbReference type="EMBL" id="CP099425">
    <property type="protein sequence ID" value="USW56210.1"/>
    <property type="molecule type" value="Genomic_DNA"/>
</dbReference>
<evidence type="ECO:0000313" key="2">
    <source>
        <dbReference type="EMBL" id="USW56210.1"/>
    </source>
</evidence>
<accession>A0A9Q9AW29</accession>
<proteinExistence type="predicted"/>
<reference evidence="2" key="1">
    <citation type="submission" date="2022-06" db="EMBL/GenBank/DDBJ databases">
        <title>Complete genome sequences of two strains of the flax pathogen Septoria linicola.</title>
        <authorList>
            <person name="Lapalu N."/>
            <person name="Simon A."/>
            <person name="Demenou B."/>
            <person name="Paumier D."/>
            <person name="Guillot M.-P."/>
            <person name="Gout L."/>
            <person name="Valade R."/>
        </authorList>
    </citation>
    <scope>NUCLEOTIDE SEQUENCE</scope>
    <source>
        <strain evidence="2">SE15195</strain>
    </source>
</reference>
<dbReference type="InterPro" id="IPR029058">
    <property type="entry name" value="AB_hydrolase_fold"/>
</dbReference>
<dbReference type="GO" id="GO:0016787">
    <property type="term" value="F:hydrolase activity"/>
    <property type="evidence" value="ECO:0007669"/>
    <property type="project" value="UniProtKB-KW"/>
</dbReference>
<sequence length="295" mass="32740">MEKVKSFLRKLNCFSSSTSQDIDVDVDQHAKIRSPTPSPSRETLSSTSIVLAHGAFHTSWHYQLFTDSIRKHTNIDRVVVPQQTSCGSTPPQDSFHTDVQLLHASVASELSQGRDVLLVCHSYGAIPGCEALADLPQQQPGITGRVLGIVFVSAFVAEAGQNLVSSKMAGRASWVRVEGALSYVNDPISTFYNAVSSPELVKEMVDRLIPQASVSFMTTTKHETWKSYPCYYVRCLNDQAMCVEEQNYFIDRLERFCPGTKVKEIASDHAPFASMPDRVAEMTEEIVMELRGSTR</sequence>
<gene>
    <name evidence="2" type="ORF">Slin15195_G095290</name>
</gene>
<dbReference type="Pfam" id="PF12697">
    <property type="entry name" value="Abhydrolase_6"/>
    <property type="match status" value="1"/>
</dbReference>
<evidence type="ECO:0000313" key="3">
    <source>
        <dbReference type="Proteomes" id="UP001056384"/>
    </source>
</evidence>
<dbReference type="Proteomes" id="UP001056384">
    <property type="component" value="Chromosome 8"/>
</dbReference>
<dbReference type="InterPro" id="IPR000073">
    <property type="entry name" value="AB_hydrolase_1"/>
</dbReference>
<evidence type="ECO:0000259" key="1">
    <source>
        <dbReference type="Pfam" id="PF12697"/>
    </source>
</evidence>
<protein>
    <submittedName>
        <fullName evidence="2">Alpha/beta hydrolase-1</fullName>
    </submittedName>
</protein>
<dbReference type="InterPro" id="IPR052897">
    <property type="entry name" value="Sec-Metab_Biosynth_Hydrolase"/>
</dbReference>
<dbReference type="SUPFAM" id="SSF53474">
    <property type="entry name" value="alpha/beta-Hydrolases"/>
    <property type="match status" value="1"/>
</dbReference>
<dbReference type="AlphaFoldDB" id="A0A9Q9AW29"/>
<organism evidence="2 3">
    <name type="scientific">Septoria linicola</name>
    <dbReference type="NCBI Taxonomy" id="215465"/>
    <lineage>
        <taxon>Eukaryota</taxon>
        <taxon>Fungi</taxon>
        <taxon>Dikarya</taxon>
        <taxon>Ascomycota</taxon>
        <taxon>Pezizomycotina</taxon>
        <taxon>Dothideomycetes</taxon>
        <taxon>Dothideomycetidae</taxon>
        <taxon>Mycosphaerellales</taxon>
        <taxon>Mycosphaerellaceae</taxon>
        <taxon>Septoria</taxon>
    </lineage>
</organism>
<keyword evidence="3" id="KW-1185">Reference proteome</keyword>